<dbReference type="InterPro" id="IPR058285">
    <property type="entry name" value="DUF7979"/>
</dbReference>
<feature type="transmembrane region" description="Helical" evidence="1">
    <location>
        <begin position="119"/>
        <end position="142"/>
    </location>
</feature>
<dbReference type="Proteomes" id="UP000451471">
    <property type="component" value="Unassembled WGS sequence"/>
</dbReference>
<dbReference type="EMBL" id="WSZK01000014">
    <property type="protein sequence ID" value="MWG34074.1"/>
    <property type="molecule type" value="Genomic_DNA"/>
</dbReference>
<accession>A0A6B0GH66</accession>
<protein>
    <recommendedName>
        <fullName evidence="2">DUF7979 domain-containing protein</fullName>
    </recommendedName>
</protein>
<evidence type="ECO:0000256" key="1">
    <source>
        <dbReference type="SAM" id="Phobius"/>
    </source>
</evidence>
<evidence type="ECO:0000259" key="2">
    <source>
        <dbReference type="Pfam" id="PF25934"/>
    </source>
</evidence>
<dbReference type="Pfam" id="PF25934">
    <property type="entry name" value="DUF7979"/>
    <property type="match status" value="1"/>
</dbReference>
<evidence type="ECO:0000313" key="4">
    <source>
        <dbReference type="Proteomes" id="UP000451471"/>
    </source>
</evidence>
<keyword evidence="1" id="KW-0812">Transmembrane</keyword>
<name>A0A6B0GH66_9EURY</name>
<gene>
    <name evidence="3" type="ORF">GQS65_06145</name>
</gene>
<reference evidence="3 4" key="1">
    <citation type="submission" date="2019-12" db="EMBL/GenBank/DDBJ databases">
        <title>Halocatena pleomorpha gen. nov. sp. nov., an extremely halophilic archaeon of family Halobacteriaceae isolated from saltpan soil.</title>
        <authorList>
            <person name="Pal Y."/>
            <person name="Verma A."/>
            <person name="Krishnamurthi S."/>
            <person name="Kumar P."/>
        </authorList>
    </citation>
    <scope>NUCLEOTIDE SEQUENCE [LARGE SCALE GENOMIC DNA]</scope>
    <source>
        <strain evidence="3 4">JCM 16495</strain>
    </source>
</reference>
<keyword evidence="1" id="KW-0472">Membrane</keyword>
<evidence type="ECO:0000313" key="3">
    <source>
        <dbReference type="EMBL" id="MWG34074.1"/>
    </source>
</evidence>
<feature type="domain" description="DUF7979" evidence="2">
    <location>
        <begin position="39"/>
        <end position="108"/>
    </location>
</feature>
<dbReference type="AlphaFoldDB" id="A0A6B0GH66"/>
<keyword evidence="4" id="KW-1185">Reference proteome</keyword>
<organism evidence="3 4">
    <name type="scientific">Halomarina oriensis</name>
    <dbReference type="NCBI Taxonomy" id="671145"/>
    <lineage>
        <taxon>Archaea</taxon>
        <taxon>Methanobacteriati</taxon>
        <taxon>Methanobacteriota</taxon>
        <taxon>Stenosarchaea group</taxon>
        <taxon>Halobacteria</taxon>
        <taxon>Halobacteriales</taxon>
        <taxon>Natronomonadaceae</taxon>
        <taxon>Halomarina</taxon>
    </lineage>
</organism>
<keyword evidence="1" id="KW-1133">Transmembrane helix</keyword>
<dbReference type="RefSeq" id="WP_158203794.1">
    <property type="nucleotide sequence ID" value="NZ_WSZK01000014.1"/>
</dbReference>
<proteinExistence type="predicted"/>
<sequence length="147" mass="14998">MGLLARVGLLVGLVVLLCGVVVAGTGYAAHSNDCDTMLRVTIQPFDSNVTVDGPTRQYDGLSVAQQHAFDDAHRRLDAGEAATATSGSYDVASMAGVVVHEGTRYAVTESVEQCGTSGVFGLVVGGVGSLVGVVTFVVSYVAGRYGG</sequence>
<comment type="caution">
    <text evidence="3">The sequence shown here is derived from an EMBL/GenBank/DDBJ whole genome shotgun (WGS) entry which is preliminary data.</text>
</comment>